<dbReference type="KEGG" id="spu:115925020"/>
<evidence type="ECO:0000313" key="3">
    <source>
        <dbReference type="EnsemblMetazoa" id="XP_030844014"/>
    </source>
</evidence>
<feature type="chain" id="PRO_5029682992" description="IgGFc-binding protein N-terminal domain-containing protein" evidence="1">
    <location>
        <begin position="22"/>
        <end position="395"/>
    </location>
</feature>
<dbReference type="Proteomes" id="UP000007110">
    <property type="component" value="Unassembled WGS sequence"/>
</dbReference>
<dbReference type="OrthoDB" id="10005154at2759"/>
<accession>A0A7M7T047</accession>
<dbReference type="GeneID" id="115925020"/>
<keyword evidence="1" id="KW-0732">Signal</keyword>
<reference evidence="4" key="1">
    <citation type="submission" date="2015-02" db="EMBL/GenBank/DDBJ databases">
        <title>Genome sequencing for Strongylocentrotus purpuratus.</title>
        <authorList>
            <person name="Murali S."/>
            <person name="Liu Y."/>
            <person name="Vee V."/>
            <person name="English A."/>
            <person name="Wang M."/>
            <person name="Skinner E."/>
            <person name="Han Y."/>
            <person name="Muzny D.M."/>
            <person name="Worley K.C."/>
            <person name="Gibbs R.A."/>
        </authorList>
    </citation>
    <scope>NUCLEOTIDE SEQUENCE</scope>
</reference>
<dbReference type="AlphaFoldDB" id="A0A7M7T047"/>
<name>A0A7M7T047_STRPU</name>
<evidence type="ECO:0000256" key="1">
    <source>
        <dbReference type="SAM" id="SignalP"/>
    </source>
</evidence>
<dbReference type="PANTHER" id="PTHR46534:SF1">
    <property type="entry name" value="IGGFC-BINDING PROTEIN N-TERMINAL DOMAIN-CONTAINING PROTEIN"/>
    <property type="match status" value="1"/>
</dbReference>
<dbReference type="PANTHER" id="PTHR46534">
    <property type="entry name" value="IGGFC_BINDING DOMAIN-CONTAINING PROTEIN"/>
    <property type="match status" value="1"/>
</dbReference>
<dbReference type="Pfam" id="PF17517">
    <property type="entry name" value="IgGFc_binding"/>
    <property type="match status" value="1"/>
</dbReference>
<organism evidence="3 4">
    <name type="scientific">Strongylocentrotus purpuratus</name>
    <name type="common">Purple sea urchin</name>
    <dbReference type="NCBI Taxonomy" id="7668"/>
    <lineage>
        <taxon>Eukaryota</taxon>
        <taxon>Metazoa</taxon>
        <taxon>Echinodermata</taxon>
        <taxon>Eleutherozoa</taxon>
        <taxon>Echinozoa</taxon>
        <taxon>Echinoidea</taxon>
        <taxon>Euechinoidea</taxon>
        <taxon>Echinacea</taxon>
        <taxon>Camarodonta</taxon>
        <taxon>Echinidea</taxon>
        <taxon>Strongylocentrotidae</taxon>
        <taxon>Strongylocentrotus</taxon>
    </lineage>
</organism>
<evidence type="ECO:0000259" key="2">
    <source>
        <dbReference type="Pfam" id="PF17517"/>
    </source>
</evidence>
<dbReference type="EnsemblMetazoa" id="XM_030988154">
    <property type="protein sequence ID" value="XP_030844014"/>
    <property type="gene ID" value="LOC115925020"/>
</dbReference>
<feature type="domain" description="IgGFc-binding protein N-terminal" evidence="2">
    <location>
        <begin position="115"/>
        <end position="346"/>
    </location>
</feature>
<dbReference type="InParanoid" id="A0A7M7T047"/>
<dbReference type="RefSeq" id="XP_030844014.1">
    <property type="nucleotide sequence ID" value="XM_030988154.1"/>
</dbReference>
<dbReference type="InterPro" id="IPR035234">
    <property type="entry name" value="IgGFc-bd_N"/>
</dbReference>
<evidence type="ECO:0000313" key="4">
    <source>
        <dbReference type="Proteomes" id="UP000007110"/>
    </source>
</evidence>
<feature type="signal peptide" evidence="1">
    <location>
        <begin position="1"/>
        <end position="21"/>
    </location>
</feature>
<reference evidence="3" key="2">
    <citation type="submission" date="2021-01" db="UniProtKB">
        <authorList>
            <consortium name="EnsemblMetazoa"/>
        </authorList>
    </citation>
    <scope>IDENTIFICATION</scope>
</reference>
<keyword evidence="4" id="KW-1185">Reference proteome</keyword>
<proteinExistence type="predicted"/>
<protein>
    <recommendedName>
        <fullName evidence="2">IgGFc-binding protein N-terminal domain-containing protein</fullName>
    </recommendedName>
</protein>
<sequence>MNLHTAFLFFSVLCCIGITHCRSQNMSERASWTQEYTFSFIKYNRYFSTIINITPKTTETRISIPCLNVERQLLNITGQSFNVTRRPRCETVQIFSTADINVHGMMFSSVGLTAGFLALPHEQLGKEYLVDCYTPINRSAQVAIAAIFDNTTITIYCADNCTFENARVSGEIKLGAGESGILTGVKNETEMTGTYIRSDEPISVIVGALSVYIPRDNLDKGHGVILEQLLPIPSWGIDHIVPPFQQTPNGWILRILAMNESTIISTTDCGEEAPSSQTLESKDYMDITVKGTSQNLCLIQANKPIQVMQYVAGSHKNRDDGDPSMTIIPAVKNYLGNTTVCVNKTTSGMRYFGDIVVMGEETPMLHFKGSLVPEMNRTCYNISSRPIEGSESYTT</sequence>